<dbReference type="Gene3D" id="2.60.40.1730">
    <property type="entry name" value="tricorn interacting facor f3 domain"/>
    <property type="match status" value="1"/>
</dbReference>
<dbReference type="InParanoid" id="A0A316YSW5"/>
<dbReference type="FunFam" id="1.10.390.10:FF:000011">
    <property type="entry name" value="Transcription initiation factor TFIID subunit"/>
    <property type="match status" value="1"/>
</dbReference>
<dbReference type="GO" id="GO:0003682">
    <property type="term" value="F:chromatin binding"/>
    <property type="evidence" value="ECO:0007669"/>
    <property type="project" value="TreeGrafter"/>
</dbReference>
<dbReference type="InterPro" id="IPR001487">
    <property type="entry name" value="Bromodomain"/>
</dbReference>
<dbReference type="Gene3D" id="1.10.390.10">
    <property type="entry name" value="Neutral Protease Domain 2"/>
    <property type="match status" value="1"/>
</dbReference>
<evidence type="ECO:0000256" key="2">
    <source>
        <dbReference type="ARBA" id="ARBA00010937"/>
    </source>
</evidence>
<comment type="similarity">
    <text evidence="2">Belongs to the TAF2 family.</text>
</comment>
<keyword evidence="14" id="KW-1185">Reference proteome</keyword>
<evidence type="ECO:0000256" key="6">
    <source>
        <dbReference type="ARBA" id="ARBA00023163"/>
    </source>
</evidence>
<feature type="domain" description="Bromo" evidence="12">
    <location>
        <begin position="1494"/>
        <end position="1566"/>
    </location>
</feature>
<feature type="region of interest" description="Disordered" evidence="11">
    <location>
        <begin position="1311"/>
        <end position="1452"/>
    </location>
</feature>
<feature type="compositionally biased region" description="Low complexity" evidence="11">
    <location>
        <begin position="1311"/>
        <end position="1353"/>
    </location>
</feature>
<dbReference type="Pfam" id="PF25577">
    <property type="entry name" value="TPR_TAF2_C"/>
    <property type="match status" value="2"/>
</dbReference>
<keyword evidence="7" id="KW-0539">Nucleus</keyword>
<dbReference type="SMART" id="SM00297">
    <property type="entry name" value="BROMO"/>
    <property type="match status" value="3"/>
</dbReference>
<comment type="subcellular location">
    <subcellularLocation>
        <location evidence="1">Nucleus</location>
    </subcellularLocation>
</comment>
<sequence>MGRGFSLSHQKVALEVAVSGPTIASGYTELTITPTVANLKTIHLNSRQTEIHRVVCAGREADFSIVDHLSSATLSNPRDVHSYPDLKRKLFAATSDGSGGELSILLPPDVHISQQAGSDDFAPIVVRIYYSIRSPAREAIQVVLPTEEAPHRTRHMFTSPTCADFARCWVPCVDSLWERCTWELQFVIAKRWVDEEQDNVVVGSGELVEQVAHPHNSAKTIFYFTQPVATSVQHIAFAAGPFSLYKVPRVGSGPGSAAAAAAMTMTMAAAAEEQEQEQVTTAFCLPGREEELRNSVGVLPQAIDYFSKDFGSYPFASFNVVFVDDGLQDTHIASTLALFSAALLYPSTVIDQAFETRQLLSHAAAFQWIGINIVQRSWADTWLVHGLSLYITGLFMRRLLGNNEYRFRLKKDCDRLCACDVGMPPLYQLGTSEPPDESMLAFVNLKAPLVLYILDRRLCKAGASLGLGRVIPKVFLQAITGELVNGALSTGSFLRTCRKVSGIELRTFADQWIFGSGCPRFYCSASFNKKKLLIEFHISQESPSFQFAASRPAEAAGCNAVQTFEGQMTVRIHEPDGTPYEHVFDLNAPSKRFEVPFNTKYKRIRRNTKRFKTRQALAAAAAEGDEGAAEDMTIMDLGFGLGMWEDEEQREKWKVADWTARDEEIMSSAPLEWIRLDADFEWIATIYFDQPDFMWVSQLQRDRDVVAQVAAVEALAKIPSAIASSMLTRTVLVSKYFFRVRIAAIDALVGCALAPLDYLGLFHLLMLFRTRYCHELSPGGASSSNNSSNNADGSSGNNTIDMDCIPRANNFADFSDYFLKRALIHAIARVRNQRGRTLPQVKRFLINLLRYNDNSTNKFGDDVYVAGLIESLAQALVPLDSVAHGGFVPAAEDPDAADDEALLLAARQQVDRFQGLDRLVPSYHNVVTLSCLDFQGSLMLSNMLAVDLPLFLGYTRQGNFHPVRVAAFDYLVLLRGLQHKVLTRYIFAVLQTDESRAVKRHVARAVCEALAVSVALGEFGGGAGGGGASAESQVDAMLRAIRKEVGRSAAVREGFMAALLSPRVDAQQRWALLKLGDLLFRPAEETEIPYQPKVSVRVRMPSQAAVGTATTTTVEGAAPAPTKIRLVRPSVDETAAARSVAFVDESANGAVGEPAAATSKTVTPPKKKSKSAAAAAAAAAAAKPGQASGMSTTDLTACRNCLKRLLASRHAHLFRNPVDPVRDKAPDYFRVISSPMDLSSMSNKLDAGLYRDRFEFKADFELLVSNAKTYTPDTKAYVHQAAVQLERDFNAQWTRITKTLEQTAARQQAGAAPAAAASAAEQASPKAPAKAAPTATAASPVVPVATPATPAAKTAEDKARPAAAPPSTGLGGIKIKLKRKDKPQDESPAPPAKKPAPSPASPSPKPPTPKSVASKAAATSKLAAGKPATATAASPKATPAPPSSSSSSTPAPAAAAAAAAAAATPIPDDQDPVAAARGRPIHAKRCKGVLAALRKLPQAAIFLKPVDPILDGAPTYYDEIKAPMDLATMETKLQAGSYKTMADFAADVLLIVANCRQYNPPTTMPRDMADAFGAAFRREWAAALVRRLDYHEQRALQGLVGRLKSNQYAGLFLEAVDPVKLGIPTYFDVVRPEDARDLSLIEAKVKSSAYDSLEAFDADVRLMLDNCYRFNAADEGVTAWAKNFEKAYGREWKDLKAKFGLGPEGAAATAAGASSKKKK</sequence>
<dbReference type="GO" id="GO:0006367">
    <property type="term" value="P:transcription initiation at RNA polymerase II promoter"/>
    <property type="evidence" value="ECO:0007669"/>
    <property type="project" value="TreeGrafter"/>
</dbReference>
<dbReference type="InterPro" id="IPR042097">
    <property type="entry name" value="Aminopeptidase_N-like_N_sf"/>
</dbReference>
<evidence type="ECO:0000256" key="1">
    <source>
        <dbReference type="ARBA" id="ARBA00004123"/>
    </source>
</evidence>
<dbReference type="GO" id="GO:0006325">
    <property type="term" value="P:chromatin organization"/>
    <property type="evidence" value="ECO:0007669"/>
    <property type="project" value="UniProtKB-ARBA"/>
</dbReference>
<reference evidence="13 14" key="1">
    <citation type="journal article" date="2018" name="Mol. Biol. Evol.">
        <title>Broad Genomic Sampling Reveals a Smut Pathogenic Ancestry of the Fungal Clade Ustilaginomycotina.</title>
        <authorList>
            <person name="Kijpornyongpan T."/>
            <person name="Mondo S.J."/>
            <person name="Barry K."/>
            <person name="Sandor L."/>
            <person name="Lee J."/>
            <person name="Lipzen A."/>
            <person name="Pangilinan J."/>
            <person name="LaButti K."/>
            <person name="Hainaut M."/>
            <person name="Henrissat B."/>
            <person name="Grigoriev I.V."/>
            <person name="Spatafora J.W."/>
            <person name="Aime M.C."/>
        </authorList>
    </citation>
    <scope>NUCLEOTIDE SEQUENCE [LARGE SCALE GENOMIC DNA]</scope>
    <source>
        <strain evidence="13 14">MCA 4198</strain>
    </source>
</reference>
<proteinExistence type="inferred from homology"/>
<dbReference type="PANTHER" id="PTHR15137:SF9">
    <property type="entry name" value="TRANSCRIPTION INITIATION FACTOR TFIID SUBUNIT 2"/>
    <property type="match status" value="1"/>
</dbReference>
<evidence type="ECO:0000256" key="7">
    <source>
        <dbReference type="ARBA" id="ARBA00023242"/>
    </source>
</evidence>
<dbReference type="OrthoDB" id="308861at2759"/>
<protein>
    <recommendedName>
        <fullName evidence="3">Transcription initiation factor TFIID subunit 2</fullName>
    </recommendedName>
    <alternativeName>
        <fullName evidence="9">TBP-associated factor 2</fullName>
    </alternativeName>
</protein>
<dbReference type="Proteomes" id="UP000245768">
    <property type="component" value="Unassembled WGS sequence"/>
</dbReference>
<evidence type="ECO:0000313" key="13">
    <source>
        <dbReference type="EMBL" id="PWN92640.1"/>
    </source>
</evidence>
<dbReference type="SUPFAM" id="SSF55486">
    <property type="entry name" value="Metalloproteases ('zincins'), catalytic domain"/>
    <property type="match status" value="1"/>
</dbReference>
<dbReference type="InterPro" id="IPR057991">
    <property type="entry name" value="TPR_TAF2_C"/>
</dbReference>
<organism evidence="13 14">
    <name type="scientific">Acaromyces ingoldii</name>
    <dbReference type="NCBI Taxonomy" id="215250"/>
    <lineage>
        <taxon>Eukaryota</taxon>
        <taxon>Fungi</taxon>
        <taxon>Dikarya</taxon>
        <taxon>Basidiomycota</taxon>
        <taxon>Ustilaginomycotina</taxon>
        <taxon>Exobasidiomycetes</taxon>
        <taxon>Exobasidiales</taxon>
        <taxon>Cryptobasidiaceae</taxon>
        <taxon>Acaromyces</taxon>
    </lineage>
</organism>
<dbReference type="GO" id="GO:0005669">
    <property type="term" value="C:transcription factor TFIID complex"/>
    <property type="evidence" value="ECO:0007669"/>
    <property type="project" value="InterPro"/>
</dbReference>
<evidence type="ECO:0000256" key="10">
    <source>
        <dbReference type="PROSITE-ProRule" id="PRU00035"/>
    </source>
</evidence>
<dbReference type="InterPro" id="IPR037813">
    <property type="entry name" value="TAF2"/>
</dbReference>
<keyword evidence="5 10" id="KW-0103">Bromodomain</keyword>
<evidence type="ECO:0000256" key="4">
    <source>
        <dbReference type="ARBA" id="ARBA00023015"/>
    </source>
</evidence>
<feature type="compositionally biased region" description="Low complexity" evidence="11">
    <location>
        <begin position="1410"/>
        <end position="1452"/>
    </location>
</feature>
<dbReference type="STRING" id="215250.A0A316YSW5"/>
<dbReference type="GO" id="GO:0016251">
    <property type="term" value="F:RNA polymerase II general transcription initiation factor activity"/>
    <property type="evidence" value="ECO:0007669"/>
    <property type="project" value="TreeGrafter"/>
</dbReference>
<dbReference type="PROSITE" id="PS00633">
    <property type="entry name" value="BROMODOMAIN_1"/>
    <property type="match status" value="2"/>
</dbReference>
<dbReference type="Pfam" id="PF25316">
    <property type="entry name" value="TAF2_3rd"/>
    <property type="match status" value="1"/>
</dbReference>
<dbReference type="SUPFAM" id="SSF63737">
    <property type="entry name" value="Leukotriene A4 hydrolase N-terminal domain"/>
    <property type="match status" value="1"/>
</dbReference>
<evidence type="ECO:0000313" key="14">
    <source>
        <dbReference type="Proteomes" id="UP000245768"/>
    </source>
</evidence>
<dbReference type="GO" id="GO:0000976">
    <property type="term" value="F:transcription cis-regulatory region binding"/>
    <property type="evidence" value="ECO:0007669"/>
    <property type="project" value="TreeGrafter"/>
</dbReference>
<feature type="domain" description="Bromo" evidence="12">
    <location>
        <begin position="1206"/>
        <end position="1278"/>
    </location>
</feature>
<dbReference type="PROSITE" id="PS50014">
    <property type="entry name" value="BROMODOMAIN_2"/>
    <property type="match status" value="3"/>
</dbReference>
<dbReference type="InterPro" id="IPR057345">
    <property type="entry name" value="Ig-like_TAF2"/>
</dbReference>
<evidence type="ECO:0000256" key="9">
    <source>
        <dbReference type="ARBA" id="ARBA00076306"/>
    </source>
</evidence>
<evidence type="ECO:0000256" key="3">
    <source>
        <dbReference type="ARBA" id="ARBA00017363"/>
    </source>
</evidence>
<dbReference type="InterPro" id="IPR027268">
    <property type="entry name" value="Peptidase_M4/M1_CTD_sf"/>
</dbReference>
<dbReference type="PRINTS" id="PR00503">
    <property type="entry name" value="BROMODOMAIN"/>
</dbReference>
<feature type="domain" description="Bromo" evidence="12">
    <location>
        <begin position="1604"/>
        <end position="1678"/>
    </location>
</feature>
<dbReference type="PANTHER" id="PTHR15137">
    <property type="entry name" value="TRANSCRIPTION INITIATION FACTOR TFIID"/>
    <property type="match status" value="1"/>
</dbReference>
<dbReference type="EMBL" id="KZ819634">
    <property type="protein sequence ID" value="PWN92640.1"/>
    <property type="molecule type" value="Genomic_DNA"/>
</dbReference>
<dbReference type="InterPro" id="IPR036427">
    <property type="entry name" value="Bromodomain-like_sf"/>
</dbReference>
<evidence type="ECO:0000256" key="11">
    <source>
        <dbReference type="SAM" id="MobiDB-lite"/>
    </source>
</evidence>
<dbReference type="CDD" id="cd09839">
    <property type="entry name" value="M1_like_TAF2"/>
    <property type="match status" value="1"/>
</dbReference>
<dbReference type="Pfam" id="PF00439">
    <property type="entry name" value="Bromodomain"/>
    <property type="match status" value="3"/>
</dbReference>
<evidence type="ECO:0000259" key="12">
    <source>
        <dbReference type="PROSITE" id="PS50014"/>
    </source>
</evidence>
<gene>
    <name evidence="13" type="ORF">FA10DRAFT_276691</name>
</gene>
<dbReference type="SUPFAM" id="SSF47370">
    <property type="entry name" value="Bromodomain"/>
    <property type="match status" value="3"/>
</dbReference>
<keyword evidence="4" id="KW-0805">Transcription regulation</keyword>
<comment type="function">
    <text evidence="8">Functions as a component of the DNA-binding general transcription factor complex TFIID. Binding of TFIID to a promoter (with or without TATA element) is the initial step in pre-initiation complex (PIC) formation. TFIID plays a key role in the regulation of gene expression by RNA polymerase II through different activities such as transcription activator interaction, core promoter recognition and selectivity, TFIIA and TFIIB interaction, chromatin modification (histone acetylation by TAF1), facilitation of DNA opening and initiation of transcription.</text>
</comment>
<dbReference type="RefSeq" id="XP_025379838.1">
    <property type="nucleotide sequence ID" value="XM_025523334.1"/>
</dbReference>
<dbReference type="FunCoup" id="A0A316YSW5">
    <property type="interactions" value="474"/>
</dbReference>
<evidence type="ECO:0000256" key="5">
    <source>
        <dbReference type="ARBA" id="ARBA00023117"/>
    </source>
</evidence>
<accession>A0A316YSW5</accession>
<name>A0A316YSW5_9BASI</name>
<dbReference type="GeneID" id="37045250"/>
<evidence type="ECO:0000256" key="8">
    <source>
        <dbReference type="ARBA" id="ARBA00025346"/>
    </source>
</evidence>
<dbReference type="InterPro" id="IPR018359">
    <property type="entry name" value="Bromodomain_CS"/>
</dbReference>
<keyword evidence="6" id="KW-0804">Transcription</keyword>
<feature type="compositionally biased region" description="Pro residues" evidence="11">
    <location>
        <begin position="1388"/>
        <end position="1409"/>
    </location>
</feature>
<dbReference type="Gene3D" id="1.20.920.10">
    <property type="entry name" value="Bromodomain-like"/>
    <property type="match status" value="3"/>
</dbReference>